<proteinExistence type="predicted"/>
<evidence type="ECO:0000313" key="2">
    <source>
        <dbReference type="Proteomes" id="UP001497516"/>
    </source>
</evidence>
<dbReference type="AlphaFoldDB" id="A0AAV2G4U7"/>
<sequence>MWYASTYIDDFLRKLRADEDPSKNNLMVKLQEKRDALLNESDLLAQLKSDSSTNEVEDPGLNDKAIKDRSKRQKYVELELGQVDIDTDKLS</sequence>
<dbReference type="EMBL" id="OZ034821">
    <property type="protein sequence ID" value="CAL1404800.1"/>
    <property type="molecule type" value="Genomic_DNA"/>
</dbReference>
<dbReference type="Proteomes" id="UP001497516">
    <property type="component" value="Chromosome 8"/>
</dbReference>
<accession>A0AAV2G4U7</accession>
<gene>
    <name evidence="1" type="ORF">LTRI10_LOCUS44622</name>
</gene>
<protein>
    <submittedName>
        <fullName evidence="1">Uncharacterized protein</fullName>
    </submittedName>
</protein>
<reference evidence="1 2" key="1">
    <citation type="submission" date="2024-04" db="EMBL/GenBank/DDBJ databases">
        <authorList>
            <person name="Fracassetti M."/>
        </authorList>
    </citation>
    <scope>NUCLEOTIDE SEQUENCE [LARGE SCALE GENOMIC DNA]</scope>
</reference>
<keyword evidence="2" id="KW-1185">Reference proteome</keyword>
<name>A0AAV2G4U7_9ROSI</name>
<evidence type="ECO:0000313" key="1">
    <source>
        <dbReference type="EMBL" id="CAL1404800.1"/>
    </source>
</evidence>
<organism evidence="1 2">
    <name type="scientific">Linum trigynum</name>
    <dbReference type="NCBI Taxonomy" id="586398"/>
    <lineage>
        <taxon>Eukaryota</taxon>
        <taxon>Viridiplantae</taxon>
        <taxon>Streptophyta</taxon>
        <taxon>Embryophyta</taxon>
        <taxon>Tracheophyta</taxon>
        <taxon>Spermatophyta</taxon>
        <taxon>Magnoliopsida</taxon>
        <taxon>eudicotyledons</taxon>
        <taxon>Gunneridae</taxon>
        <taxon>Pentapetalae</taxon>
        <taxon>rosids</taxon>
        <taxon>fabids</taxon>
        <taxon>Malpighiales</taxon>
        <taxon>Linaceae</taxon>
        <taxon>Linum</taxon>
    </lineage>
</organism>